<evidence type="ECO:0000313" key="14">
    <source>
        <dbReference type="EMBL" id="KAK8944169.1"/>
    </source>
</evidence>
<evidence type="ECO:0000256" key="12">
    <source>
        <dbReference type="ARBA" id="ARBA00023242"/>
    </source>
</evidence>
<dbReference type="GO" id="GO:0016887">
    <property type="term" value="F:ATP hydrolysis activity"/>
    <property type="evidence" value="ECO:0007669"/>
    <property type="project" value="InterPro"/>
</dbReference>
<comment type="subcellular location">
    <subcellularLocation>
        <location evidence="1">Nucleus</location>
    </subcellularLocation>
</comment>
<feature type="region of interest" description="Disordered" evidence="13">
    <location>
        <begin position="26"/>
        <end position="70"/>
    </location>
</feature>
<evidence type="ECO:0000256" key="1">
    <source>
        <dbReference type="ARBA" id="ARBA00004123"/>
    </source>
</evidence>
<dbReference type="Proteomes" id="UP001418222">
    <property type="component" value="Unassembled WGS sequence"/>
</dbReference>
<dbReference type="GO" id="GO:0031349">
    <property type="term" value="P:positive regulation of defense response"/>
    <property type="evidence" value="ECO:0007669"/>
    <property type="project" value="UniProtKB-ARBA"/>
</dbReference>
<protein>
    <recommendedName>
        <fullName evidence="16">Protein MICRORCHIDIA 7</fullName>
    </recommendedName>
</protein>
<feature type="compositionally biased region" description="Basic and acidic residues" evidence="13">
    <location>
        <begin position="1"/>
        <end position="11"/>
    </location>
</feature>
<feature type="region of interest" description="Disordered" evidence="13">
    <location>
        <begin position="1"/>
        <end position="20"/>
    </location>
</feature>
<evidence type="ECO:0000256" key="11">
    <source>
        <dbReference type="ARBA" id="ARBA00023204"/>
    </source>
</evidence>
<keyword evidence="5" id="KW-0255">Endonuclease</keyword>
<sequence>MESTVDLKVEPAESFELPERSLMLEATPQSAAPGGPAAVIDLSSSGSDSDAETLKRSRSPDDIGDGKKRKSEAKMLASLPPGFLDPLPAASGGKSIQPLPLTRPVVAGSPQRSKQFWKAGDFDGLPAVDDSVQFTLGLDHVRVHPKFLHSNATSHKWVLGAFAELLDNSLDEVCNGATFVNIDVLENKKDGTKMLHIEDNGGGMDPDKMRQCMSLGYSTKSKIANCIGQYGNGFKTSTMRLGADVIVFSRSHDKGKSPTKSIGMLSYTFLKNTGKEDIVVPMLNYEMAGNHWEKLTSSATDWNKNMDIILHWSPYSCEAELLQLFDLMPNHGYSDSYIQPLGR</sequence>
<keyword evidence="8" id="KW-0067">ATP-binding</keyword>
<dbReference type="SUPFAM" id="SSF55874">
    <property type="entry name" value="ATPase domain of HSP90 chaperone/DNA topoisomerase II/histidine kinase"/>
    <property type="match status" value="1"/>
</dbReference>
<evidence type="ECO:0000256" key="10">
    <source>
        <dbReference type="ARBA" id="ARBA00023158"/>
    </source>
</evidence>
<evidence type="ECO:0000256" key="2">
    <source>
        <dbReference type="ARBA" id="ARBA00007845"/>
    </source>
</evidence>
<evidence type="ECO:0000256" key="6">
    <source>
        <dbReference type="ARBA" id="ARBA00022763"/>
    </source>
</evidence>
<dbReference type="GO" id="GO:0031047">
    <property type="term" value="P:regulatory ncRNA-mediated gene silencing"/>
    <property type="evidence" value="ECO:0007669"/>
    <property type="project" value="UniProtKB-KW"/>
</dbReference>
<dbReference type="GO" id="GO:0006281">
    <property type="term" value="P:DNA repair"/>
    <property type="evidence" value="ECO:0007669"/>
    <property type="project" value="UniProtKB-KW"/>
</dbReference>
<evidence type="ECO:0000256" key="7">
    <source>
        <dbReference type="ARBA" id="ARBA00022801"/>
    </source>
</evidence>
<dbReference type="InterPro" id="IPR045261">
    <property type="entry name" value="MORC_ATPase"/>
</dbReference>
<gene>
    <name evidence="14" type="ORF">KSP39_PZI007535</name>
</gene>
<evidence type="ECO:0008006" key="16">
    <source>
        <dbReference type="Google" id="ProtNLM"/>
    </source>
</evidence>
<keyword evidence="12" id="KW-0539">Nucleus</keyword>
<dbReference type="PANTHER" id="PTHR23336">
    <property type="entry name" value="ZINC FINGER CW-TYPE COILED-COIL DOMAIN PROTEIN 3"/>
    <property type="match status" value="1"/>
</dbReference>
<evidence type="ECO:0000256" key="8">
    <source>
        <dbReference type="ARBA" id="ARBA00022840"/>
    </source>
</evidence>
<keyword evidence="15" id="KW-1185">Reference proteome</keyword>
<keyword evidence="11" id="KW-0234">DNA repair</keyword>
<dbReference type="AlphaFoldDB" id="A0AAP0G8D9"/>
<dbReference type="Pfam" id="PF13589">
    <property type="entry name" value="HATPase_c_3"/>
    <property type="match status" value="1"/>
</dbReference>
<organism evidence="14 15">
    <name type="scientific">Platanthera zijinensis</name>
    <dbReference type="NCBI Taxonomy" id="2320716"/>
    <lineage>
        <taxon>Eukaryota</taxon>
        <taxon>Viridiplantae</taxon>
        <taxon>Streptophyta</taxon>
        <taxon>Embryophyta</taxon>
        <taxon>Tracheophyta</taxon>
        <taxon>Spermatophyta</taxon>
        <taxon>Magnoliopsida</taxon>
        <taxon>Liliopsida</taxon>
        <taxon>Asparagales</taxon>
        <taxon>Orchidaceae</taxon>
        <taxon>Orchidoideae</taxon>
        <taxon>Orchideae</taxon>
        <taxon>Orchidinae</taxon>
        <taxon>Platanthera</taxon>
    </lineage>
</organism>
<dbReference type="GO" id="GO:0006325">
    <property type="term" value="P:chromatin organization"/>
    <property type="evidence" value="ECO:0007669"/>
    <property type="project" value="UniProtKB-KW"/>
</dbReference>
<comment type="caution">
    <text evidence="14">The sequence shown here is derived from an EMBL/GenBank/DDBJ whole genome shotgun (WGS) entry which is preliminary data.</text>
</comment>
<keyword evidence="7" id="KW-0378">Hydrolase</keyword>
<accession>A0AAP0G8D9</accession>
<feature type="compositionally biased region" description="Basic and acidic residues" evidence="13">
    <location>
        <begin position="52"/>
        <end position="66"/>
    </location>
</feature>
<evidence type="ECO:0000313" key="15">
    <source>
        <dbReference type="Proteomes" id="UP001418222"/>
    </source>
</evidence>
<name>A0AAP0G8D9_9ASPA</name>
<keyword evidence="9" id="KW-0156">Chromatin regulator</keyword>
<keyword evidence="4" id="KW-0547">Nucleotide-binding</keyword>
<evidence type="ECO:0000256" key="4">
    <source>
        <dbReference type="ARBA" id="ARBA00022741"/>
    </source>
</evidence>
<keyword evidence="6" id="KW-0227">DNA damage</keyword>
<dbReference type="EMBL" id="JBBWWQ010000006">
    <property type="protein sequence ID" value="KAK8944169.1"/>
    <property type="molecule type" value="Genomic_DNA"/>
</dbReference>
<dbReference type="PANTHER" id="PTHR23336:SF80">
    <property type="entry name" value="PROTEIN MICRORCHIDIA 7-LIKE"/>
    <property type="match status" value="1"/>
</dbReference>
<dbReference type="InterPro" id="IPR036890">
    <property type="entry name" value="HATPase_C_sf"/>
</dbReference>
<keyword evidence="3" id="KW-0540">Nuclease</keyword>
<evidence type="ECO:0000256" key="3">
    <source>
        <dbReference type="ARBA" id="ARBA00022722"/>
    </source>
</evidence>
<comment type="similarity">
    <text evidence="2">Belongs to the MORC ATPase protein family.</text>
</comment>
<dbReference type="GO" id="GO:0005634">
    <property type="term" value="C:nucleus"/>
    <property type="evidence" value="ECO:0007669"/>
    <property type="project" value="UniProtKB-SubCell"/>
</dbReference>
<reference evidence="14 15" key="1">
    <citation type="journal article" date="2022" name="Nat. Plants">
        <title>Genomes of leafy and leafless Platanthera orchids illuminate the evolution of mycoheterotrophy.</title>
        <authorList>
            <person name="Li M.H."/>
            <person name="Liu K.W."/>
            <person name="Li Z."/>
            <person name="Lu H.C."/>
            <person name="Ye Q.L."/>
            <person name="Zhang D."/>
            <person name="Wang J.Y."/>
            <person name="Li Y.F."/>
            <person name="Zhong Z.M."/>
            <person name="Liu X."/>
            <person name="Yu X."/>
            <person name="Liu D.K."/>
            <person name="Tu X.D."/>
            <person name="Liu B."/>
            <person name="Hao Y."/>
            <person name="Liao X.Y."/>
            <person name="Jiang Y.T."/>
            <person name="Sun W.H."/>
            <person name="Chen J."/>
            <person name="Chen Y.Q."/>
            <person name="Ai Y."/>
            <person name="Zhai J.W."/>
            <person name="Wu S.S."/>
            <person name="Zhou Z."/>
            <person name="Hsiao Y.Y."/>
            <person name="Wu W.L."/>
            <person name="Chen Y.Y."/>
            <person name="Lin Y.F."/>
            <person name="Hsu J.L."/>
            <person name="Li C.Y."/>
            <person name="Wang Z.W."/>
            <person name="Zhao X."/>
            <person name="Zhong W.Y."/>
            <person name="Ma X.K."/>
            <person name="Ma L."/>
            <person name="Huang J."/>
            <person name="Chen G.Z."/>
            <person name="Huang M.Z."/>
            <person name="Huang L."/>
            <person name="Peng D.H."/>
            <person name="Luo Y.B."/>
            <person name="Zou S.Q."/>
            <person name="Chen S.P."/>
            <person name="Lan S."/>
            <person name="Tsai W.C."/>
            <person name="Van de Peer Y."/>
            <person name="Liu Z.J."/>
        </authorList>
    </citation>
    <scope>NUCLEOTIDE SEQUENCE [LARGE SCALE GENOMIC DNA]</scope>
    <source>
        <strain evidence="14">Lor287</strain>
    </source>
</reference>
<evidence type="ECO:0000256" key="5">
    <source>
        <dbReference type="ARBA" id="ARBA00022759"/>
    </source>
</evidence>
<dbReference type="GO" id="GO:0004519">
    <property type="term" value="F:endonuclease activity"/>
    <property type="evidence" value="ECO:0007669"/>
    <property type="project" value="UniProtKB-KW"/>
</dbReference>
<keyword evidence="10" id="KW-0943">RNA-mediated gene silencing</keyword>
<dbReference type="FunFam" id="3.30.565.10:FF:000075">
    <property type="entry name" value="MORC family CW-type zinc finger protein 4"/>
    <property type="match status" value="1"/>
</dbReference>
<dbReference type="Gene3D" id="3.30.565.10">
    <property type="entry name" value="Histidine kinase-like ATPase, C-terminal domain"/>
    <property type="match status" value="1"/>
</dbReference>
<proteinExistence type="inferred from homology"/>
<dbReference type="GO" id="GO:0005524">
    <property type="term" value="F:ATP binding"/>
    <property type="evidence" value="ECO:0007669"/>
    <property type="project" value="UniProtKB-KW"/>
</dbReference>
<evidence type="ECO:0000256" key="13">
    <source>
        <dbReference type="SAM" id="MobiDB-lite"/>
    </source>
</evidence>
<evidence type="ECO:0000256" key="9">
    <source>
        <dbReference type="ARBA" id="ARBA00022853"/>
    </source>
</evidence>